<protein>
    <submittedName>
        <fullName evidence="1">Uncharacterized protein</fullName>
    </submittedName>
</protein>
<dbReference type="HOGENOM" id="CLU_2694606_0_0_1"/>
<proteinExistence type="predicted"/>
<evidence type="ECO:0000313" key="1">
    <source>
        <dbReference type="EMBL" id="KIM76308.1"/>
    </source>
</evidence>
<dbReference type="Proteomes" id="UP000054166">
    <property type="component" value="Unassembled WGS sequence"/>
</dbReference>
<reference evidence="1 2" key="1">
    <citation type="submission" date="2014-04" db="EMBL/GenBank/DDBJ databases">
        <authorList>
            <consortium name="DOE Joint Genome Institute"/>
            <person name="Kuo A."/>
            <person name="Tarkka M."/>
            <person name="Buscot F."/>
            <person name="Kohler A."/>
            <person name="Nagy L.G."/>
            <person name="Floudas D."/>
            <person name="Copeland A."/>
            <person name="Barry K.W."/>
            <person name="Cichocki N."/>
            <person name="Veneault-Fourrey C."/>
            <person name="LaButti K."/>
            <person name="Lindquist E.A."/>
            <person name="Lipzen A."/>
            <person name="Lundell T."/>
            <person name="Morin E."/>
            <person name="Murat C."/>
            <person name="Sun H."/>
            <person name="Tunlid A."/>
            <person name="Henrissat B."/>
            <person name="Grigoriev I.V."/>
            <person name="Hibbett D.S."/>
            <person name="Martin F."/>
            <person name="Nordberg H.P."/>
            <person name="Cantor M.N."/>
            <person name="Hua S.X."/>
        </authorList>
    </citation>
    <scope>NUCLEOTIDE SEQUENCE [LARGE SCALE GENOMIC DNA]</scope>
    <source>
        <strain evidence="1 2">F 1598</strain>
    </source>
</reference>
<evidence type="ECO:0000313" key="2">
    <source>
        <dbReference type="Proteomes" id="UP000054166"/>
    </source>
</evidence>
<dbReference type="InParanoid" id="A0A0C3AQU5"/>
<sequence length="74" mass="8667">SLPLRHTSRETLAILKRIRLTIPKMKRIWGSSALFQEGRDEELNRALMMEKEALDQIKKGNFTLNDLGMPEWKD</sequence>
<gene>
    <name evidence="1" type="ORF">PILCRDRAFT_826486</name>
</gene>
<dbReference type="EMBL" id="KN833036">
    <property type="protein sequence ID" value="KIM76308.1"/>
    <property type="molecule type" value="Genomic_DNA"/>
</dbReference>
<dbReference type="OrthoDB" id="2423701at2759"/>
<accession>A0A0C3AQU5</accession>
<feature type="non-terminal residue" evidence="1">
    <location>
        <position position="1"/>
    </location>
</feature>
<keyword evidence="2" id="KW-1185">Reference proteome</keyword>
<dbReference type="AlphaFoldDB" id="A0A0C3AQU5"/>
<name>A0A0C3AQU5_PILCF</name>
<organism evidence="1 2">
    <name type="scientific">Piloderma croceum (strain F 1598)</name>
    <dbReference type="NCBI Taxonomy" id="765440"/>
    <lineage>
        <taxon>Eukaryota</taxon>
        <taxon>Fungi</taxon>
        <taxon>Dikarya</taxon>
        <taxon>Basidiomycota</taxon>
        <taxon>Agaricomycotina</taxon>
        <taxon>Agaricomycetes</taxon>
        <taxon>Agaricomycetidae</taxon>
        <taxon>Atheliales</taxon>
        <taxon>Atheliaceae</taxon>
        <taxon>Piloderma</taxon>
    </lineage>
</organism>
<reference evidence="2" key="2">
    <citation type="submission" date="2015-01" db="EMBL/GenBank/DDBJ databases">
        <title>Evolutionary Origins and Diversification of the Mycorrhizal Mutualists.</title>
        <authorList>
            <consortium name="DOE Joint Genome Institute"/>
            <consortium name="Mycorrhizal Genomics Consortium"/>
            <person name="Kohler A."/>
            <person name="Kuo A."/>
            <person name="Nagy L.G."/>
            <person name="Floudas D."/>
            <person name="Copeland A."/>
            <person name="Barry K.W."/>
            <person name="Cichocki N."/>
            <person name="Veneault-Fourrey C."/>
            <person name="LaButti K."/>
            <person name="Lindquist E.A."/>
            <person name="Lipzen A."/>
            <person name="Lundell T."/>
            <person name="Morin E."/>
            <person name="Murat C."/>
            <person name="Riley R."/>
            <person name="Ohm R."/>
            <person name="Sun H."/>
            <person name="Tunlid A."/>
            <person name="Henrissat B."/>
            <person name="Grigoriev I.V."/>
            <person name="Hibbett D.S."/>
            <person name="Martin F."/>
        </authorList>
    </citation>
    <scope>NUCLEOTIDE SEQUENCE [LARGE SCALE GENOMIC DNA]</scope>
    <source>
        <strain evidence="2">F 1598</strain>
    </source>
</reference>